<dbReference type="GO" id="GO:0016779">
    <property type="term" value="F:nucleotidyltransferase activity"/>
    <property type="evidence" value="ECO:0007669"/>
    <property type="project" value="InterPro"/>
</dbReference>
<evidence type="ECO:0000259" key="1">
    <source>
        <dbReference type="Pfam" id="PF01909"/>
    </source>
</evidence>
<dbReference type="InterPro" id="IPR043519">
    <property type="entry name" value="NT_sf"/>
</dbReference>
<evidence type="ECO:0000313" key="3">
    <source>
        <dbReference type="Proteomes" id="UP000366872"/>
    </source>
</evidence>
<dbReference type="Proteomes" id="UP000366872">
    <property type="component" value="Unassembled WGS sequence"/>
</dbReference>
<dbReference type="InterPro" id="IPR002934">
    <property type="entry name" value="Polymerase_NTP_transf_dom"/>
</dbReference>
<dbReference type="AlphaFoldDB" id="A0A6C2TX63"/>
<gene>
    <name evidence="2" type="ORF">PDESU_00708</name>
</gene>
<name>A0A6C2TX63_PONDE</name>
<organism evidence="2 3">
    <name type="scientific">Pontiella desulfatans</name>
    <dbReference type="NCBI Taxonomy" id="2750659"/>
    <lineage>
        <taxon>Bacteria</taxon>
        <taxon>Pseudomonadati</taxon>
        <taxon>Kiritimatiellota</taxon>
        <taxon>Kiritimatiellia</taxon>
        <taxon>Kiritimatiellales</taxon>
        <taxon>Pontiellaceae</taxon>
        <taxon>Pontiella</taxon>
    </lineage>
</organism>
<protein>
    <recommendedName>
        <fullName evidence="1">Polymerase nucleotidyl transferase domain-containing protein</fullName>
    </recommendedName>
</protein>
<dbReference type="CDD" id="cd05403">
    <property type="entry name" value="NT_KNTase_like"/>
    <property type="match status" value="1"/>
</dbReference>
<dbReference type="SUPFAM" id="SSF81301">
    <property type="entry name" value="Nucleotidyltransferase"/>
    <property type="match status" value="1"/>
</dbReference>
<keyword evidence="3" id="KW-1185">Reference proteome</keyword>
<evidence type="ECO:0000313" key="2">
    <source>
        <dbReference type="EMBL" id="VGO12157.1"/>
    </source>
</evidence>
<feature type="domain" description="Polymerase nucleotidyl transferase" evidence="1">
    <location>
        <begin position="16"/>
        <end position="85"/>
    </location>
</feature>
<sequence length="97" mass="10841">MRLLKQEKKALAHALAGVNGEVYLYGSRTDDSKKGGDIDVLVFARVDSPYRLSQDISVRFRMECDEKIDVLVVNPDSIPESQKSFISLIQEDAVAIQ</sequence>
<accession>A0A6C2TX63</accession>
<proteinExistence type="predicted"/>
<dbReference type="Gene3D" id="3.30.460.10">
    <property type="entry name" value="Beta Polymerase, domain 2"/>
    <property type="match status" value="1"/>
</dbReference>
<dbReference type="EMBL" id="CAAHFG010000001">
    <property type="protein sequence ID" value="VGO12157.1"/>
    <property type="molecule type" value="Genomic_DNA"/>
</dbReference>
<reference evidence="2 3" key="1">
    <citation type="submission" date="2019-04" db="EMBL/GenBank/DDBJ databases">
        <authorList>
            <person name="Van Vliet M D."/>
        </authorList>
    </citation>
    <scope>NUCLEOTIDE SEQUENCE [LARGE SCALE GENOMIC DNA]</scope>
    <source>
        <strain evidence="2 3">F1</strain>
    </source>
</reference>
<dbReference type="Pfam" id="PF01909">
    <property type="entry name" value="NTP_transf_2"/>
    <property type="match status" value="1"/>
</dbReference>